<sequence>MNSKNPLERYLYKKIVDRPSTNGGDDREHVLTEEESKQLKKIQFWSMFRAALAGAIGVVALYVPYHVYGEELFPVFDLSFPFLEEPIAVEAVFLLYSLILVVIEIGYLTYNNIHTVKSIAHTCNYPLPEDPFFETNVESLVAVGLERNIKAQSQIGINPFAGLSKWQVMVFTIINLVKAAMTNFLFKLIIKRALGRYAFRLLVDLAGIPVYAFWNAYAARVVIKESRVRIMANPIIKDFAKKLYQEQRDNPEFVDELYYMLDFVAITKRKFHGNHYMLALVVLQEFGIKPDPDHEYDKEFLDRMEQASDKTIEGFSKVNLMGMALDGVISKKEELLIYTWRKKGIYTYTTEQTKQATREFFEGQGQISLI</sequence>
<name>A0A916NT54_9FLAO</name>
<keyword evidence="1" id="KW-1133">Transmembrane helix</keyword>
<dbReference type="Proteomes" id="UP000683507">
    <property type="component" value="Chromosome"/>
</dbReference>
<protein>
    <submittedName>
        <fullName evidence="2">Uncharacterized protein</fullName>
    </submittedName>
</protein>
<evidence type="ECO:0000313" key="3">
    <source>
        <dbReference type="Proteomes" id="UP000683507"/>
    </source>
</evidence>
<accession>A0A916NT54</accession>
<evidence type="ECO:0000313" key="2">
    <source>
        <dbReference type="EMBL" id="CAG5085307.1"/>
    </source>
</evidence>
<dbReference type="AlphaFoldDB" id="A0A916NT54"/>
<feature type="transmembrane region" description="Helical" evidence="1">
    <location>
        <begin position="87"/>
        <end position="110"/>
    </location>
</feature>
<feature type="transmembrane region" description="Helical" evidence="1">
    <location>
        <begin position="47"/>
        <end position="67"/>
    </location>
</feature>
<dbReference type="RefSeq" id="WP_258542926.1">
    <property type="nucleotide sequence ID" value="NZ_OU015584.1"/>
</dbReference>
<evidence type="ECO:0000256" key="1">
    <source>
        <dbReference type="SAM" id="Phobius"/>
    </source>
</evidence>
<keyword evidence="3" id="KW-1185">Reference proteome</keyword>
<dbReference type="EMBL" id="OU015584">
    <property type="protein sequence ID" value="CAG5085307.1"/>
    <property type="molecule type" value="Genomic_DNA"/>
</dbReference>
<keyword evidence="1" id="KW-0812">Transmembrane</keyword>
<organism evidence="2 3">
    <name type="scientific">Parvicella tangerina</name>
    <dbReference type="NCBI Taxonomy" id="2829795"/>
    <lineage>
        <taxon>Bacteria</taxon>
        <taxon>Pseudomonadati</taxon>
        <taxon>Bacteroidota</taxon>
        <taxon>Flavobacteriia</taxon>
        <taxon>Flavobacteriales</taxon>
        <taxon>Parvicellaceae</taxon>
        <taxon>Parvicella</taxon>
    </lineage>
</organism>
<reference evidence="2" key="1">
    <citation type="submission" date="2021-04" db="EMBL/GenBank/DDBJ databases">
        <authorList>
            <person name="Rodrigo-Torres L."/>
            <person name="Arahal R. D."/>
            <person name="Lucena T."/>
        </authorList>
    </citation>
    <scope>NUCLEOTIDE SEQUENCE</scope>
    <source>
        <strain evidence="2">AS29M-1</strain>
    </source>
</reference>
<dbReference type="KEGG" id="ptan:CRYO30217_02719"/>
<feature type="transmembrane region" description="Helical" evidence="1">
    <location>
        <begin position="197"/>
        <end position="217"/>
    </location>
</feature>
<dbReference type="NCBIfam" id="NF047767">
    <property type="entry name" value="LBF_2804_fam"/>
    <property type="match status" value="1"/>
</dbReference>
<proteinExistence type="predicted"/>
<gene>
    <name evidence="2" type="ORF">CRYO30217_02719</name>
</gene>
<keyword evidence="1" id="KW-0472">Membrane</keyword>